<sequence length="254" mass="30035">MKGKEKGNPWPLRSRRLIEDHHPKPSKLKILQMKSLKKKFTKEIKDKSQVVRYKCKKPKHFKFECPNLENEKEKKKSFFKNKKGFMVTWTDLDLSSLEERYEEANFCFMIVTTFKNEEDDGEVIFHDLNIFEKKISKLTKEFDKRENESIKEEKCNDLSKDNTYEVNEHPPNKSSISHDKKKYLNKGKSTLHCIKFGKFGHLSYDCGDCPKKRPSKTFRTNKKGPKTIWIPKNLIIPIAYLLNSKKDTPIMVLL</sequence>
<evidence type="ECO:0008006" key="4">
    <source>
        <dbReference type="Google" id="ProtNLM"/>
    </source>
</evidence>
<evidence type="ECO:0000313" key="2">
    <source>
        <dbReference type="EMBL" id="RDX75784.1"/>
    </source>
</evidence>
<proteinExistence type="predicted"/>
<reference evidence="2" key="1">
    <citation type="submission" date="2018-05" db="EMBL/GenBank/DDBJ databases">
        <title>Draft genome of Mucuna pruriens seed.</title>
        <authorList>
            <person name="Nnadi N.E."/>
            <person name="Vos R."/>
            <person name="Hasami M.H."/>
            <person name="Devisetty U.K."/>
            <person name="Aguiy J.C."/>
        </authorList>
    </citation>
    <scope>NUCLEOTIDE SEQUENCE [LARGE SCALE GENOMIC DNA]</scope>
    <source>
        <strain evidence="2">JCA_2017</strain>
    </source>
</reference>
<dbReference type="Proteomes" id="UP000257109">
    <property type="component" value="Unassembled WGS sequence"/>
</dbReference>
<dbReference type="EMBL" id="QJKJ01009724">
    <property type="protein sequence ID" value="RDX75784.1"/>
    <property type="molecule type" value="Genomic_DNA"/>
</dbReference>
<comment type="caution">
    <text evidence="2">The sequence shown here is derived from an EMBL/GenBank/DDBJ whole genome shotgun (WGS) entry which is preliminary data.</text>
</comment>
<protein>
    <recommendedName>
        <fullName evidence="4">CCHC-type domain-containing protein</fullName>
    </recommendedName>
</protein>
<dbReference type="AlphaFoldDB" id="A0A371FBV8"/>
<evidence type="ECO:0000256" key="1">
    <source>
        <dbReference type="SAM" id="MobiDB-lite"/>
    </source>
</evidence>
<keyword evidence="3" id="KW-1185">Reference proteome</keyword>
<accession>A0A371FBV8</accession>
<feature type="region of interest" description="Disordered" evidence="1">
    <location>
        <begin position="1"/>
        <end position="23"/>
    </location>
</feature>
<organism evidence="2 3">
    <name type="scientific">Mucuna pruriens</name>
    <name type="common">Velvet bean</name>
    <name type="synonym">Dolichos pruriens</name>
    <dbReference type="NCBI Taxonomy" id="157652"/>
    <lineage>
        <taxon>Eukaryota</taxon>
        <taxon>Viridiplantae</taxon>
        <taxon>Streptophyta</taxon>
        <taxon>Embryophyta</taxon>
        <taxon>Tracheophyta</taxon>
        <taxon>Spermatophyta</taxon>
        <taxon>Magnoliopsida</taxon>
        <taxon>eudicotyledons</taxon>
        <taxon>Gunneridae</taxon>
        <taxon>Pentapetalae</taxon>
        <taxon>rosids</taxon>
        <taxon>fabids</taxon>
        <taxon>Fabales</taxon>
        <taxon>Fabaceae</taxon>
        <taxon>Papilionoideae</taxon>
        <taxon>50 kb inversion clade</taxon>
        <taxon>NPAAA clade</taxon>
        <taxon>indigoferoid/millettioid clade</taxon>
        <taxon>Phaseoleae</taxon>
        <taxon>Mucuna</taxon>
    </lineage>
</organism>
<name>A0A371FBV8_MUCPR</name>
<gene>
    <name evidence="2" type="ORF">CR513_44299</name>
</gene>
<feature type="non-terminal residue" evidence="2">
    <location>
        <position position="1"/>
    </location>
</feature>
<evidence type="ECO:0000313" key="3">
    <source>
        <dbReference type="Proteomes" id="UP000257109"/>
    </source>
</evidence>